<comment type="function">
    <text evidence="1">Thiol-specific peroxidase that catalyzes the reduction of hydrogen peroxide and organic hydroperoxides to water and alcohols, respectively. Plays a role in cell protection against oxidative stress by detoxifying peroxides and as sensor of hydrogen peroxide-mediated signaling events.</text>
</comment>
<dbReference type="PIRSF" id="PIRSF000239">
    <property type="entry name" value="AHPC"/>
    <property type="match status" value="1"/>
</dbReference>
<dbReference type="InterPro" id="IPR013766">
    <property type="entry name" value="Thioredoxin_domain"/>
</dbReference>
<evidence type="ECO:0000256" key="12">
    <source>
        <dbReference type="ARBA" id="ARBA00049091"/>
    </source>
</evidence>
<evidence type="ECO:0000256" key="10">
    <source>
        <dbReference type="ARBA" id="ARBA00038489"/>
    </source>
</evidence>
<comment type="subunit">
    <text evidence="2">Monomer.</text>
</comment>
<dbReference type="GO" id="GO:0045454">
    <property type="term" value="P:cell redox homeostasis"/>
    <property type="evidence" value="ECO:0007669"/>
    <property type="project" value="TreeGrafter"/>
</dbReference>
<dbReference type="InterPro" id="IPR000866">
    <property type="entry name" value="AhpC/TSA"/>
</dbReference>
<keyword evidence="4" id="KW-0575">Peroxidase</keyword>
<proteinExistence type="inferred from homology"/>
<gene>
    <name evidence="15" type="ORF">FGF68_05330</name>
</gene>
<evidence type="ECO:0000256" key="1">
    <source>
        <dbReference type="ARBA" id="ARBA00003330"/>
    </source>
</evidence>
<dbReference type="GO" id="GO:0008379">
    <property type="term" value="F:thioredoxin peroxidase activity"/>
    <property type="evidence" value="ECO:0007669"/>
    <property type="project" value="TreeGrafter"/>
</dbReference>
<dbReference type="Pfam" id="PF00578">
    <property type="entry name" value="AhpC-TSA"/>
    <property type="match status" value="1"/>
</dbReference>
<evidence type="ECO:0000256" key="6">
    <source>
        <dbReference type="ARBA" id="ARBA00023002"/>
    </source>
</evidence>
<dbReference type="EMBL" id="VDCI01000003">
    <property type="protein sequence ID" value="TNJ36996.1"/>
    <property type="molecule type" value="Genomic_DNA"/>
</dbReference>
<dbReference type="GO" id="GO:0005737">
    <property type="term" value="C:cytoplasm"/>
    <property type="evidence" value="ECO:0007669"/>
    <property type="project" value="TreeGrafter"/>
</dbReference>
<evidence type="ECO:0000256" key="9">
    <source>
        <dbReference type="ARBA" id="ARBA00032824"/>
    </source>
</evidence>
<dbReference type="SUPFAM" id="SSF52833">
    <property type="entry name" value="Thioredoxin-like"/>
    <property type="match status" value="1"/>
</dbReference>
<keyword evidence="6" id="KW-0560">Oxidoreductase</keyword>
<evidence type="ECO:0000256" key="4">
    <source>
        <dbReference type="ARBA" id="ARBA00022559"/>
    </source>
</evidence>
<evidence type="ECO:0000256" key="7">
    <source>
        <dbReference type="ARBA" id="ARBA00023157"/>
    </source>
</evidence>
<comment type="similarity">
    <text evidence="10">Belongs to the peroxiredoxin family. BCP/PrxQ subfamily.</text>
</comment>
<dbReference type="RefSeq" id="WP_139626462.1">
    <property type="nucleotide sequence ID" value="NZ_VDCI01000003.1"/>
</dbReference>
<keyword evidence="7" id="KW-1015">Disulfide bond</keyword>
<keyword evidence="8" id="KW-0676">Redox-active center</keyword>
<comment type="catalytic activity">
    <reaction evidence="12">
        <text>a hydroperoxide + [thioredoxin]-dithiol = an alcohol + [thioredoxin]-disulfide + H2O</text>
        <dbReference type="Rhea" id="RHEA:62620"/>
        <dbReference type="Rhea" id="RHEA-COMP:10698"/>
        <dbReference type="Rhea" id="RHEA-COMP:10700"/>
        <dbReference type="ChEBI" id="CHEBI:15377"/>
        <dbReference type="ChEBI" id="CHEBI:29950"/>
        <dbReference type="ChEBI" id="CHEBI:30879"/>
        <dbReference type="ChEBI" id="CHEBI:35924"/>
        <dbReference type="ChEBI" id="CHEBI:50058"/>
        <dbReference type="EC" id="1.11.1.24"/>
    </reaction>
</comment>
<dbReference type="PANTHER" id="PTHR42801:SF4">
    <property type="entry name" value="AHPC_TSA FAMILY PROTEIN"/>
    <property type="match status" value="1"/>
</dbReference>
<protein>
    <recommendedName>
        <fullName evidence="3">thioredoxin-dependent peroxiredoxin</fullName>
        <ecNumber evidence="3">1.11.1.24</ecNumber>
    </recommendedName>
    <alternativeName>
        <fullName evidence="9">Thioredoxin peroxidase</fullName>
    </alternativeName>
    <alternativeName>
        <fullName evidence="11">Thioredoxin-dependent peroxiredoxin Bcp</fullName>
    </alternativeName>
</protein>
<dbReference type="AlphaFoldDB" id="A0A5C4S0F8"/>
<evidence type="ECO:0000256" key="3">
    <source>
        <dbReference type="ARBA" id="ARBA00013017"/>
    </source>
</evidence>
<evidence type="ECO:0000259" key="14">
    <source>
        <dbReference type="PROSITE" id="PS51352"/>
    </source>
</evidence>
<keyword evidence="16" id="KW-1185">Reference proteome</keyword>
<evidence type="ECO:0000256" key="2">
    <source>
        <dbReference type="ARBA" id="ARBA00011245"/>
    </source>
</evidence>
<feature type="active site" description="Cysteine sulfenic acid (-SOH) intermediate; for peroxidase activity" evidence="13">
    <location>
        <position position="44"/>
    </location>
</feature>
<comment type="caution">
    <text evidence="15">The sequence shown here is derived from an EMBL/GenBank/DDBJ whole genome shotgun (WGS) entry which is preliminary data.</text>
</comment>
<name>A0A5C4S0F8_PROVB</name>
<dbReference type="PANTHER" id="PTHR42801">
    <property type="entry name" value="THIOREDOXIN-DEPENDENT PEROXIDE REDUCTASE"/>
    <property type="match status" value="1"/>
</dbReference>
<dbReference type="InterPro" id="IPR036249">
    <property type="entry name" value="Thioredoxin-like_sf"/>
</dbReference>
<evidence type="ECO:0000256" key="13">
    <source>
        <dbReference type="PIRSR" id="PIRSR000239-1"/>
    </source>
</evidence>
<evidence type="ECO:0000256" key="8">
    <source>
        <dbReference type="ARBA" id="ARBA00023284"/>
    </source>
</evidence>
<sequence>MLSEGTKAPAFSLPDAEGKNVSLSDYANRKVLLVFYPGDDTPVCTTQLCSYRDNFSEFSKRDIQVLGISTDTVESHKQFAEKHELPFPLLSDHDKKVSRQYDAIDFLGMSKRAYVLVDENGVIRLSFNDLLPLFYQSTRDLFAKIDAM</sequence>
<accession>A0A5C4S0F8</accession>
<keyword evidence="5" id="KW-0049">Antioxidant</keyword>
<dbReference type="FunFam" id="3.40.30.10:FF:000007">
    <property type="entry name" value="Thioredoxin-dependent thiol peroxidase"/>
    <property type="match status" value="1"/>
</dbReference>
<dbReference type="CDD" id="cd03017">
    <property type="entry name" value="PRX_BCP"/>
    <property type="match status" value="1"/>
</dbReference>
<dbReference type="GO" id="GO:0034599">
    <property type="term" value="P:cellular response to oxidative stress"/>
    <property type="evidence" value="ECO:0007669"/>
    <property type="project" value="TreeGrafter"/>
</dbReference>
<evidence type="ECO:0000313" key="15">
    <source>
        <dbReference type="EMBL" id="TNJ36996.1"/>
    </source>
</evidence>
<dbReference type="PROSITE" id="PS51352">
    <property type="entry name" value="THIOREDOXIN_2"/>
    <property type="match status" value="1"/>
</dbReference>
<evidence type="ECO:0000256" key="11">
    <source>
        <dbReference type="ARBA" id="ARBA00042639"/>
    </source>
</evidence>
<dbReference type="InterPro" id="IPR024706">
    <property type="entry name" value="Peroxiredoxin_AhpC-typ"/>
</dbReference>
<feature type="domain" description="Thioredoxin" evidence="14">
    <location>
        <begin position="2"/>
        <end position="148"/>
    </location>
</feature>
<dbReference type="Gene3D" id="3.40.30.10">
    <property type="entry name" value="Glutaredoxin"/>
    <property type="match status" value="1"/>
</dbReference>
<dbReference type="EC" id="1.11.1.24" evidence="3"/>
<evidence type="ECO:0000313" key="16">
    <source>
        <dbReference type="Proteomes" id="UP000309544"/>
    </source>
</evidence>
<evidence type="ECO:0000256" key="5">
    <source>
        <dbReference type="ARBA" id="ARBA00022862"/>
    </source>
</evidence>
<dbReference type="InterPro" id="IPR050924">
    <property type="entry name" value="Peroxiredoxin_BCP/PrxQ"/>
</dbReference>
<dbReference type="Proteomes" id="UP000309544">
    <property type="component" value="Unassembled WGS sequence"/>
</dbReference>
<organism evidence="15 16">
    <name type="scientific">Prosthecochloris vibrioformis</name>
    <name type="common">Chlorobium vibrioforme</name>
    <dbReference type="NCBI Taxonomy" id="1098"/>
    <lineage>
        <taxon>Bacteria</taxon>
        <taxon>Pseudomonadati</taxon>
        <taxon>Chlorobiota</taxon>
        <taxon>Chlorobiia</taxon>
        <taxon>Chlorobiales</taxon>
        <taxon>Chlorobiaceae</taxon>
        <taxon>Prosthecochloris</taxon>
    </lineage>
</organism>
<reference evidence="15 16" key="1">
    <citation type="submission" date="2019-05" db="EMBL/GenBank/DDBJ databases">
        <title>Draft Whole-Genome sequence of the green sulfur bacterium Prosthecochloris vibrioformis DSM 260.</title>
        <authorList>
            <person name="Meyer T.E."/>
            <person name="Kyndt J.A."/>
        </authorList>
    </citation>
    <scope>NUCLEOTIDE SEQUENCE [LARGE SCALE GENOMIC DNA]</scope>
    <source>
        <strain evidence="15 16">DSM 260</strain>
    </source>
</reference>